<dbReference type="Proteomes" id="UP000886667">
    <property type="component" value="Unassembled WGS sequence"/>
</dbReference>
<organism evidence="1 2">
    <name type="scientific">Candidatus Thiodiazotropha taylori</name>
    <dbReference type="NCBI Taxonomy" id="2792791"/>
    <lineage>
        <taxon>Bacteria</taxon>
        <taxon>Pseudomonadati</taxon>
        <taxon>Pseudomonadota</taxon>
        <taxon>Gammaproteobacteria</taxon>
        <taxon>Chromatiales</taxon>
        <taxon>Sedimenticolaceae</taxon>
        <taxon>Candidatus Thiodiazotropha</taxon>
    </lineage>
</organism>
<evidence type="ECO:0000313" key="2">
    <source>
        <dbReference type="Proteomes" id="UP000886667"/>
    </source>
</evidence>
<protein>
    <submittedName>
        <fullName evidence="1">Transporter</fullName>
    </submittedName>
</protein>
<dbReference type="Pfam" id="PF13557">
    <property type="entry name" value="Phenol_MetA_deg"/>
    <property type="match status" value="1"/>
</dbReference>
<dbReference type="AlphaFoldDB" id="A0A9E4T8E0"/>
<comment type="caution">
    <text evidence="1">The sequence shown here is derived from an EMBL/GenBank/DDBJ whole genome shotgun (WGS) entry which is preliminary data.</text>
</comment>
<reference evidence="1" key="1">
    <citation type="journal article" date="2021" name="Proc. Natl. Acad. Sci. U.S.A.">
        <title>Global biogeography of chemosynthetic symbionts reveals both localized and globally distributed symbiont groups. .</title>
        <authorList>
            <person name="Osvatic J.T."/>
            <person name="Wilkins L.G.E."/>
            <person name="Leibrecht L."/>
            <person name="Leray M."/>
            <person name="Zauner S."/>
            <person name="Polzin J."/>
            <person name="Camacho Y."/>
            <person name="Gros O."/>
            <person name="van Gils J.A."/>
            <person name="Eisen J.A."/>
            <person name="Petersen J.M."/>
            <person name="Yuen B."/>
        </authorList>
    </citation>
    <scope>NUCLEOTIDE SEQUENCE</scope>
    <source>
        <strain evidence="1">MAGclacostrist064TRANS</strain>
    </source>
</reference>
<accession>A0A9E4T8E0</accession>
<name>A0A9E4T8E0_9GAMM</name>
<proteinExistence type="predicted"/>
<dbReference type="EMBL" id="JAEPCM010000925">
    <property type="protein sequence ID" value="MCG7949471.1"/>
    <property type="molecule type" value="Genomic_DNA"/>
</dbReference>
<dbReference type="InterPro" id="IPR025737">
    <property type="entry name" value="FApF"/>
</dbReference>
<evidence type="ECO:0000313" key="1">
    <source>
        <dbReference type="EMBL" id="MCG7949471.1"/>
    </source>
</evidence>
<gene>
    <name evidence="1" type="ORF">JAZ07_24310</name>
</gene>
<sequence length="212" mass="23981">MHATLFKVAYRSRDWGGSLSLPYLDITGPATAIYEDIYTGELYLVDVDDENRSGIGDAVVSLDRTIWQNLRNRQKLSLGAAIKLPTGNEEKNLSSGESDISFFAKGHIRQEKMLFSGQMGYQIMGDTEFTDYNNRLFVAAGLFHMIDRHWGIGGGIRFKQASLDDRDDQLSINTFVSHRLSKPWRLGFRINWGLSDAVADYSLGLQLSYTRR</sequence>